<keyword evidence="2" id="KW-1185">Reference proteome</keyword>
<dbReference type="Proteomes" id="UP000521943">
    <property type="component" value="Unassembled WGS sequence"/>
</dbReference>
<comment type="caution">
    <text evidence="1">The sequence shown here is derived from an EMBL/GenBank/DDBJ whole genome shotgun (WGS) entry which is preliminary data.</text>
</comment>
<proteinExistence type="predicted"/>
<name>A0A8H6M0T4_9AGAR</name>
<sequence>MADWVADASSMILCNEDGEDLLCMYSWSFGREVLRKVGDEIDFKNAPYYPGAEGRTLADVVLDIRSPEGKMILKRSTYHDGFMGDQVRDYHVVLQEVSVNVNPVANKRDMAQGSLANLVAQHYFAATAPMSNAVRQRFKMVFLQYFEKYDTAFKAGQVITSDPGPFLGCALVWKLQVHPPQDGLDEVPAEIFPLGDFKDSELLLPNLMVKLA</sequence>
<protein>
    <submittedName>
        <fullName evidence="1">Uncharacterized protein</fullName>
    </submittedName>
</protein>
<dbReference type="EMBL" id="JACGCI010000051">
    <property type="protein sequence ID" value="KAF6751248.1"/>
    <property type="molecule type" value="Genomic_DNA"/>
</dbReference>
<evidence type="ECO:0000313" key="2">
    <source>
        <dbReference type="Proteomes" id="UP000521943"/>
    </source>
</evidence>
<accession>A0A8H6M0T4</accession>
<organism evidence="1 2">
    <name type="scientific">Ephemerocybe angulata</name>
    <dbReference type="NCBI Taxonomy" id="980116"/>
    <lineage>
        <taxon>Eukaryota</taxon>
        <taxon>Fungi</taxon>
        <taxon>Dikarya</taxon>
        <taxon>Basidiomycota</taxon>
        <taxon>Agaricomycotina</taxon>
        <taxon>Agaricomycetes</taxon>
        <taxon>Agaricomycetidae</taxon>
        <taxon>Agaricales</taxon>
        <taxon>Agaricineae</taxon>
        <taxon>Psathyrellaceae</taxon>
        <taxon>Ephemerocybe</taxon>
    </lineage>
</organism>
<reference evidence="1 2" key="1">
    <citation type="submission" date="2020-07" db="EMBL/GenBank/DDBJ databases">
        <title>Comparative genomics of pyrophilous fungi reveals a link between fire events and developmental genes.</title>
        <authorList>
            <consortium name="DOE Joint Genome Institute"/>
            <person name="Steindorff A.S."/>
            <person name="Carver A."/>
            <person name="Calhoun S."/>
            <person name="Stillman K."/>
            <person name="Liu H."/>
            <person name="Lipzen A."/>
            <person name="Pangilinan J."/>
            <person name="Labutti K."/>
            <person name="Bruns T.D."/>
            <person name="Grigoriev I.V."/>
        </authorList>
    </citation>
    <scope>NUCLEOTIDE SEQUENCE [LARGE SCALE GENOMIC DNA]</scope>
    <source>
        <strain evidence="1 2">CBS 144469</strain>
    </source>
</reference>
<dbReference type="AlphaFoldDB" id="A0A8H6M0T4"/>
<evidence type="ECO:0000313" key="1">
    <source>
        <dbReference type="EMBL" id="KAF6751248.1"/>
    </source>
</evidence>
<dbReference type="OrthoDB" id="2658103at2759"/>
<gene>
    <name evidence="1" type="ORF">DFP72DRAFT_1071452</name>
</gene>